<dbReference type="AlphaFoldDB" id="A0A949TWG5"/>
<keyword evidence="4" id="KW-0282">Flagellum</keyword>
<proteinExistence type="predicted"/>
<dbReference type="Proteomes" id="UP000694308">
    <property type="component" value="Unassembled WGS sequence"/>
</dbReference>
<evidence type="ECO:0000313" key="5">
    <source>
        <dbReference type="Proteomes" id="UP000694308"/>
    </source>
</evidence>
<dbReference type="RefSeq" id="WP_218319254.1">
    <property type="nucleotide sequence ID" value="NZ_JAEEGC010000021.1"/>
</dbReference>
<name>A0A949TWG5_9CLOT</name>
<evidence type="ECO:0000256" key="1">
    <source>
        <dbReference type="ARBA" id="ARBA00022448"/>
    </source>
</evidence>
<dbReference type="GO" id="GO:0005829">
    <property type="term" value="C:cytosol"/>
    <property type="evidence" value="ECO:0007669"/>
    <property type="project" value="TreeGrafter"/>
</dbReference>
<evidence type="ECO:0000256" key="2">
    <source>
        <dbReference type="ARBA" id="ARBA00022927"/>
    </source>
</evidence>
<dbReference type="InterPro" id="IPR051472">
    <property type="entry name" value="T3SS_Stator/FliH"/>
</dbReference>
<evidence type="ECO:0000256" key="3">
    <source>
        <dbReference type="SAM" id="Coils"/>
    </source>
</evidence>
<protein>
    <submittedName>
        <fullName evidence="4">Flagellar assembly protein FliH</fullName>
    </submittedName>
</protein>
<feature type="coiled-coil region" evidence="3">
    <location>
        <begin position="118"/>
        <end position="145"/>
    </location>
</feature>
<feature type="coiled-coil region" evidence="3">
    <location>
        <begin position="21"/>
        <end position="84"/>
    </location>
</feature>
<dbReference type="PANTHER" id="PTHR34982">
    <property type="entry name" value="YOP PROTEINS TRANSLOCATION PROTEIN L"/>
    <property type="match status" value="1"/>
</dbReference>
<keyword evidence="2" id="KW-0653">Protein transport</keyword>
<evidence type="ECO:0000313" key="4">
    <source>
        <dbReference type="EMBL" id="MBV7272218.1"/>
    </source>
</evidence>
<dbReference type="EMBL" id="JAEEGC010000021">
    <property type="protein sequence ID" value="MBV7272218.1"/>
    <property type="molecule type" value="Genomic_DNA"/>
</dbReference>
<dbReference type="PANTHER" id="PTHR34982:SF1">
    <property type="entry name" value="FLAGELLAR ASSEMBLY PROTEIN FLIH"/>
    <property type="match status" value="1"/>
</dbReference>
<sequence length="259" mass="30140">MQSSYRVIKSSSVISNKPKEIITEFEEKQEIERNIKQKEESETNAKNFIDSYENLAKNMIENARRQSEEILSVAYQEAERLEKEAYEKAYNLGNEKGYNDGFNKAYEDGYKSNIDKALAEAELIKNNADNILRSCEEEKDRYLQEKEIEIRSLIFNCVENMLRREVKDKEALNDLIFETLSEVKNSKSIVIKSNKIYCEEFDRNIDQWKSQIPLKADVFVIPDESIEEGSAIIERDSGKVVVSIDIAMEKLREIFNSVE</sequence>
<gene>
    <name evidence="4" type="ORF">I6U48_04710</name>
</gene>
<keyword evidence="4" id="KW-0969">Cilium</keyword>
<keyword evidence="5" id="KW-1185">Reference proteome</keyword>
<dbReference type="GO" id="GO:0015031">
    <property type="term" value="P:protein transport"/>
    <property type="evidence" value="ECO:0007669"/>
    <property type="project" value="UniProtKB-KW"/>
</dbReference>
<comment type="caution">
    <text evidence="4">The sequence shown here is derived from an EMBL/GenBank/DDBJ whole genome shotgun (WGS) entry which is preliminary data.</text>
</comment>
<keyword evidence="3" id="KW-0175">Coiled coil</keyword>
<keyword evidence="4" id="KW-0966">Cell projection</keyword>
<reference evidence="4" key="1">
    <citation type="submission" date="2020-12" db="EMBL/GenBank/DDBJ databases">
        <title>Clostridium thailandense sp. nov., a novel acetogenic bacterium isolated from peat land soil in Thailand.</title>
        <authorList>
            <person name="Chaikitkaew S."/>
            <person name="Birkeland N.K."/>
        </authorList>
    </citation>
    <scope>NUCLEOTIDE SEQUENCE</scope>
    <source>
        <strain evidence="4">PL3</strain>
    </source>
</reference>
<organism evidence="4 5">
    <name type="scientific">Clostridium thailandense</name>
    <dbReference type="NCBI Taxonomy" id="2794346"/>
    <lineage>
        <taxon>Bacteria</taxon>
        <taxon>Bacillati</taxon>
        <taxon>Bacillota</taxon>
        <taxon>Clostridia</taxon>
        <taxon>Eubacteriales</taxon>
        <taxon>Clostridiaceae</taxon>
        <taxon>Clostridium</taxon>
    </lineage>
</organism>
<accession>A0A949TWG5</accession>
<keyword evidence="1" id="KW-0813">Transport</keyword>